<comment type="catalytic activity">
    <reaction evidence="1">
        <text>[protein]-peptidylproline (omega=180) = [protein]-peptidylproline (omega=0)</text>
        <dbReference type="Rhea" id="RHEA:16237"/>
        <dbReference type="Rhea" id="RHEA-COMP:10747"/>
        <dbReference type="Rhea" id="RHEA-COMP:10748"/>
        <dbReference type="ChEBI" id="CHEBI:83833"/>
        <dbReference type="ChEBI" id="CHEBI:83834"/>
        <dbReference type="EC" id="5.2.1.8"/>
    </reaction>
</comment>
<dbReference type="Pfam" id="PF00639">
    <property type="entry name" value="Rotamase"/>
    <property type="match status" value="1"/>
</dbReference>
<dbReference type="GO" id="GO:0003755">
    <property type="term" value="F:peptidyl-prolyl cis-trans isomerase activity"/>
    <property type="evidence" value="ECO:0007669"/>
    <property type="project" value="UniProtKB-EC"/>
</dbReference>
<dbReference type="EC" id="5.2.1.8" evidence="3"/>
<evidence type="ECO:0000256" key="3">
    <source>
        <dbReference type="ARBA" id="ARBA00013194"/>
    </source>
</evidence>
<dbReference type="PROSITE" id="PS01096">
    <property type="entry name" value="PPIC_PPIASE_1"/>
    <property type="match status" value="1"/>
</dbReference>
<reference evidence="11" key="1">
    <citation type="submission" date="2021-07" db="EMBL/GenBank/DDBJ databases">
        <title>Shinella sp. nov., a novel member of the genus Shinella from water.</title>
        <authorList>
            <person name="Deng Y."/>
        </authorList>
    </citation>
    <scope>NUCLEOTIDE SEQUENCE</scope>
    <source>
        <strain evidence="11">CPCC 100929</strain>
    </source>
</reference>
<name>A0ABT1RDZ9_9HYPH</name>
<dbReference type="InterPro" id="IPR046357">
    <property type="entry name" value="PPIase_dom_sf"/>
</dbReference>
<dbReference type="SUPFAM" id="SSF109998">
    <property type="entry name" value="Triger factor/SurA peptide-binding domain-like"/>
    <property type="match status" value="1"/>
</dbReference>
<evidence type="ECO:0000313" key="11">
    <source>
        <dbReference type="EMBL" id="MCQ4633414.1"/>
    </source>
</evidence>
<keyword evidence="8 11" id="KW-0413">Isomerase</keyword>
<feature type="domain" description="PpiC" evidence="10">
    <location>
        <begin position="136"/>
        <end position="227"/>
    </location>
</feature>
<dbReference type="InterPro" id="IPR027304">
    <property type="entry name" value="Trigger_fact/SurA_dom_sf"/>
</dbReference>
<dbReference type="InterPro" id="IPR050245">
    <property type="entry name" value="PrsA_foldase"/>
</dbReference>
<accession>A0ABT1RDZ9</accession>
<feature type="chain" id="PRO_5046706388" description="Parvulin-like PPIase" evidence="9">
    <location>
        <begin position="24"/>
        <end position="290"/>
    </location>
</feature>
<dbReference type="InterPro" id="IPR023058">
    <property type="entry name" value="PPIase_PpiC_CS"/>
</dbReference>
<evidence type="ECO:0000256" key="9">
    <source>
        <dbReference type="SAM" id="SignalP"/>
    </source>
</evidence>
<evidence type="ECO:0000256" key="6">
    <source>
        <dbReference type="ARBA" id="ARBA00030642"/>
    </source>
</evidence>
<evidence type="ECO:0000256" key="8">
    <source>
        <dbReference type="PROSITE-ProRule" id="PRU00278"/>
    </source>
</evidence>
<comment type="caution">
    <text evidence="11">The sequence shown here is derived from an EMBL/GenBank/DDBJ whole genome shotgun (WGS) entry which is preliminary data.</text>
</comment>
<protein>
    <recommendedName>
        <fullName evidence="4">Parvulin-like PPIase</fullName>
        <ecNumber evidence="3">5.2.1.8</ecNumber>
    </recommendedName>
    <alternativeName>
        <fullName evidence="6">Peptidyl-prolyl cis-trans isomerase plp</fullName>
    </alternativeName>
    <alternativeName>
        <fullName evidence="7">Rotamase plp</fullName>
    </alternativeName>
</protein>
<gene>
    <name evidence="11" type="ORF">GB927_025465</name>
</gene>
<evidence type="ECO:0000256" key="2">
    <source>
        <dbReference type="ARBA" id="ARBA00007656"/>
    </source>
</evidence>
<evidence type="ECO:0000256" key="7">
    <source>
        <dbReference type="ARBA" id="ARBA00031484"/>
    </source>
</evidence>
<dbReference type="EMBL" id="WHSB02000012">
    <property type="protein sequence ID" value="MCQ4633414.1"/>
    <property type="molecule type" value="Genomic_DNA"/>
</dbReference>
<feature type="signal peptide" evidence="9">
    <location>
        <begin position="1"/>
        <end position="23"/>
    </location>
</feature>
<dbReference type="SUPFAM" id="SSF54534">
    <property type="entry name" value="FKBP-like"/>
    <property type="match status" value="1"/>
</dbReference>
<comment type="similarity">
    <text evidence="2">Belongs to the PpiC/parvulin rotamase family.</text>
</comment>
<dbReference type="PROSITE" id="PS50198">
    <property type="entry name" value="PPIC_PPIASE_2"/>
    <property type="match status" value="1"/>
</dbReference>
<keyword evidence="5 8" id="KW-0697">Rotamase</keyword>
<keyword evidence="12" id="KW-1185">Reference proteome</keyword>
<dbReference type="RefSeq" id="WP_256120026.1">
    <property type="nucleotide sequence ID" value="NZ_WHSB02000012.1"/>
</dbReference>
<keyword evidence="9" id="KW-0732">Signal</keyword>
<dbReference type="PANTHER" id="PTHR47245">
    <property type="entry name" value="PEPTIDYLPROLYL ISOMERASE"/>
    <property type="match status" value="1"/>
</dbReference>
<evidence type="ECO:0000256" key="5">
    <source>
        <dbReference type="ARBA" id="ARBA00023110"/>
    </source>
</evidence>
<dbReference type="PANTHER" id="PTHR47245:SF2">
    <property type="entry name" value="PEPTIDYL-PROLYL CIS-TRANS ISOMERASE HP_0175-RELATED"/>
    <property type="match status" value="1"/>
</dbReference>
<dbReference type="Gene3D" id="3.10.50.40">
    <property type="match status" value="1"/>
</dbReference>
<organism evidence="11 12">
    <name type="scientific">Shinella lacus</name>
    <dbReference type="NCBI Taxonomy" id="2654216"/>
    <lineage>
        <taxon>Bacteria</taxon>
        <taxon>Pseudomonadati</taxon>
        <taxon>Pseudomonadota</taxon>
        <taxon>Alphaproteobacteria</taxon>
        <taxon>Hyphomicrobiales</taxon>
        <taxon>Rhizobiaceae</taxon>
        <taxon>Shinella</taxon>
    </lineage>
</organism>
<proteinExistence type="inferred from homology"/>
<evidence type="ECO:0000256" key="1">
    <source>
        <dbReference type="ARBA" id="ARBA00000971"/>
    </source>
</evidence>
<evidence type="ECO:0000259" key="10">
    <source>
        <dbReference type="PROSITE" id="PS50198"/>
    </source>
</evidence>
<evidence type="ECO:0000313" key="12">
    <source>
        <dbReference type="Proteomes" id="UP000996601"/>
    </source>
</evidence>
<sequence length="290" mass="31251">MIHLTMRQLLLSALLLAGTPALAEERADQVAARVGDTEIRESDVSFATSFLGDPNPKATPEARKSAVVDALIDLKVVSDAAIKDGLENDETFKRQMAILRQQVLQQAYLSKAAAAAVTEDSLRKVYDERVAAMPKVEEFQVRHILLSDQAGAEAAIKEIAAGKSFEEVAKSVSLDDTSKENGGDLGLLTLEQLPPELGTVVATLKNAEIAAKPVETPFGFHVVKLEERRKREPPAFEVVSAELRRGMEAQAVRKIVTNLKAGVRVEKLVPDVAMPAGSEDGHDHGTQAGE</sequence>
<dbReference type="InterPro" id="IPR000297">
    <property type="entry name" value="PPIase_PpiC"/>
</dbReference>
<dbReference type="Proteomes" id="UP000996601">
    <property type="component" value="Unassembled WGS sequence"/>
</dbReference>
<evidence type="ECO:0000256" key="4">
    <source>
        <dbReference type="ARBA" id="ARBA00018370"/>
    </source>
</evidence>